<dbReference type="RefSeq" id="WP_025358318.1">
    <property type="nucleotide sequence ID" value="NZ_CP007155.1"/>
</dbReference>
<dbReference type="KEGG" id="kal:KALB_4937"/>
<evidence type="ECO:0000313" key="2">
    <source>
        <dbReference type="Proteomes" id="UP000019225"/>
    </source>
</evidence>
<dbReference type="STRING" id="1449976.KALB_4937"/>
<dbReference type="Proteomes" id="UP000019225">
    <property type="component" value="Chromosome"/>
</dbReference>
<dbReference type="EMBL" id="CP007155">
    <property type="protein sequence ID" value="AHH98299.1"/>
    <property type="molecule type" value="Genomic_DNA"/>
</dbReference>
<protein>
    <submittedName>
        <fullName evidence="1">Uncharacterized protein</fullName>
    </submittedName>
</protein>
<proteinExistence type="predicted"/>
<keyword evidence="2" id="KW-1185">Reference proteome</keyword>
<accession>W5WJF9</accession>
<name>W5WJF9_9PSEU</name>
<dbReference type="HOGENOM" id="CLU_2861947_0_0_11"/>
<reference evidence="1 2" key="1">
    <citation type="journal article" date="2014" name="BMC Genomics">
        <title>Complete genome sequence of producer of the glycopeptide antibiotic Aculeximycin Kutzneria albida DSM 43870T, a representative of minor genus of Pseudonocardiaceae.</title>
        <authorList>
            <person name="Rebets Y."/>
            <person name="Tokovenko B."/>
            <person name="Lushchyk I."/>
            <person name="Ruckert C."/>
            <person name="Zaburannyi N."/>
            <person name="Bechthold A."/>
            <person name="Kalinowski J."/>
            <person name="Luzhetskyy A."/>
        </authorList>
    </citation>
    <scope>NUCLEOTIDE SEQUENCE [LARGE SCALE GENOMIC DNA]</scope>
    <source>
        <strain evidence="1">DSM 43870</strain>
    </source>
</reference>
<evidence type="ECO:0000313" key="1">
    <source>
        <dbReference type="EMBL" id="AHH98299.1"/>
    </source>
</evidence>
<dbReference type="AlphaFoldDB" id="W5WJF9"/>
<gene>
    <name evidence="1" type="ORF">KALB_4937</name>
</gene>
<organism evidence="1 2">
    <name type="scientific">Kutzneria albida DSM 43870</name>
    <dbReference type="NCBI Taxonomy" id="1449976"/>
    <lineage>
        <taxon>Bacteria</taxon>
        <taxon>Bacillati</taxon>
        <taxon>Actinomycetota</taxon>
        <taxon>Actinomycetes</taxon>
        <taxon>Pseudonocardiales</taxon>
        <taxon>Pseudonocardiaceae</taxon>
        <taxon>Kutzneria</taxon>
    </lineage>
</organism>
<sequence length="64" mass="7743">MTPIKPGTARRLGLRDPMRIENCVYRQRWFAPLPKVTFHIDEFNFEAMWDHYFGEVAERDKEQT</sequence>